<proteinExistence type="predicted"/>
<organism evidence="2 3">
    <name type="scientific">Cercophora newfieldiana</name>
    <dbReference type="NCBI Taxonomy" id="92897"/>
    <lineage>
        <taxon>Eukaryota</taxon>
        <taxon>Fungi</taxon>
        <taxon>Dikarya</taxon>
        <taxon>Ascomycota</taxon>
        <taxon>Pezizomycotina</taxon>
        <taxon>Sordariomycetes</taxon>
        <taxon>Sordariomycetidae</taxon>
        <taxon>Sordariales</taxon>
        <taxon>Lasiosphaeriaceae</taxon>
        <taxon>Cercophora</taxon>
    </lineage>
</organism>
<feature type="compositionally biased region" description="Basic and acidic residues" evidence="1">
    <location>
        <begin position="1"/>
        <end position="12"/>
    </location>
</feature>
<dbReference type="Proteomes" id="UP001174936">
    <property type="component" value="Unassembled WGS sequence"/>
</dbReference>
<evidence type="ECO:0000256" key="1">
    <source>
        <dbReference type="SAM" id="MobiDB-lite"/>
    </source>
</evidence>
<dbReference type="EMBL" id="JAULSV010000002">
    <property type="protein sequence ID" value="KAK0652443.1"/>
    <property type="molecule type" value="Genomic_DNA"/>
</dbReference>
<evidence type="ECO:0000313" key="2">
    <source>
        <dbReference type="EMBL" id="KAK0652443.1"/>
    </source>
</evidence>
<protein>
    <submittedName>
        <fullName evidence="2">Uncharacterized protein</fullName>
    </submittedName>
</protein>
<dbReference type="AlphaFoldDB" id="A0AA39YH47"/>
<reference evidence="2" key="1">
    <citation type="submission" date="2023-06" db="EMBL/GenBank/DDBJ databases">
        <title>Genome-scale phylogeny and comparative genomics of the fungal order Sordariales.</title>
        <authorList>
            <consortium name="Lawrence Berkeley National Laboratory"/>
            <person name="Hensen N."/>
            <person name="Bonometti L."/>
            <person name="Westerberg I."/>
            <person name="Brannstrom I.O."/>
            <person name="Guillou S."/>
            <person name="Cros-Aarteil S."/>
            <person name="Calhoun S."/>
            <person name="Haridas S."/>
            <person name="Kuo A."/>
            <person name="Mondo S."/>
            <person name="Pangilinan J."/>
            <person name="Riley R."/>
            <person name="Labutti K."/>
            <person name="Andreopoulos B."/>
            <person name="Lipzen A."/>
            <person name="Chen C."/>
            <person name="Yanf M."/>
            <person name="Daum C."/>
            <person name="Ng V."/>
            <person name="Clum A."/>
            <person name="Steindorff A."/>
            <person name="Ohm R."/>
            <person name="Martin F."/>
            <person name="Silar P."/>
            <person name="Natvig D."/>
            <person name="Lalanne C."/>
            <person name="Gautier V."/>
            <person name="Ament-Velasquez S.L."/>
            <person name="Kruys A."/>
            <person name="Hutchinson M.I."/>
            <person name="Powell A.J."/>
            <person name="Barry K."/>
            <person name="Miller A.N."/>
            <person name="Grigoriev I.V."/>
            <person name="Debuchy R."/>
            <person name="Gladieux P."/>
            <person name="Thoren M.H."/>
            <person name="Johannesson H."/>
        </authorList>
    </citation>
    <scope>NUCLEOTIDE SEQUENCE</scope>
    <source>
        <strain evidence="2">SMH2532-1</strain>
    </source>
</reference>
<feature type="region of interest" description="Disordered" evidence="1">
    <location>
        <begin position="1"/>
        <end position="22"/>
    </location>
</feature>
<gene>
    <name evidence="2" type="ORF">B0T16DRAFT_101773</name>
</gene>
<name>A0AA39YH47_9PEZI</name>
<evidence type="ECO:0000313" key="3">
    <source>
        <dbReference type="Proteomes" id="UP001174936"/>
    </source>
</evidence>
<keyword evidence="3" id="KW-1185">Reference proteome</keyword>
<sequence length="63" mass="6583">MGLMGGERRSEENPSCLRAGTSQGNCCLRPRPVGSVGSPRPSMKLCAIPTSAVNPVFSSCRST</sequence>
<accession>A0AA39YH47</accession>
<comment type="caution">
    <text evidence="2">The sequence shown here is derived from an EMBL/GenBank/DDBJ whole genome shotgun (WGS) entry which is preliminary data.</text>
</comment>